<evidence type="ECO:0000313" key="1">
    <source>
        <dbReference type="EMBL" id="MPC14178.1"/>
    </source>
</evidence>
<comment type="caution">
    <text evidence="1">The sequence shown here is derived from an EMBL/GenBank/DDBJ whole genome shotgun (WGS) entry which is preliminary data.</text>
</comment>
<accession>A0A5B7CY43</accession>
<protein>
    <submittedName>
        <fullName evidence="1">Uncharacterized protein</fullName>
    </submittedName>
</protein>
<name>A0A5B7CY43_PORTR</name>
<dbReference type="AlphaFoldDB" id="A0A5B7CY43"/>
<reference evidence="1 2" key="1">
    <citation type="submission" date="2019-05" db="EMBL/GenBank/DDBJ databases">
        <title>Another draft genome of Portunus trituberculatus and its Hox gene families provides insights of decapod evolution.</title>
        <authorList>
            <person name="Jeong J.-H."/>
            <person name="Song I."/>
            <person name="Kim S."/>
            <person name="Choi T."/>
            <person name="Kim D."/>
            <person name="Ryu S."/>
            <person name="Kim W."/>
        </authorList>
    </citation>
    <scope>NUCLEOTIDE SEQUENCE [LARGE SCALE GENOMIC DNA]</scope>
    <source>
        <tissue evidence="1">Muscle</tissue>
    </source>
</reference>
<dbReference type="Proteomes" id="UP000324222">
    <property type="component" value="Unassembled WGS sequence"/>
</dbReference>
<keyword evidence="2" id="KW-1185">Reference proteome</keyword>
<proteinExistence type="predicted"/>
<evidence type="ECO:0000313" key="2">
    <source>
        <dbReference type="Proteomes" id="UP000324222"/>
    </source>
</evidence>
<dbReference type="EMBL" id="VSRR010000333">
    <property type="protein sequence ID" value="MPC14178.1"/>
    <property type="molecule type" value="Genomic_DNA"/>
</dbReference>
<organism evidence="1 2">
    <name type="scientific">Portunus trituberculatus</name>
    <name type="common">Swimming crab</name>
    <name type="synonym">Neptunus trituberculatus</name>
    <dbReference type="NCBI Taxonomy" id="210409"/>
    <lineage>
        <taxon>Eukaryota</taxon>
        <taxon>Metazoa</taxon>
        <taxon>Ecdysozoa</taxon>
        <taxon>Arthropoda</taxon>
        <taxon>Crustacea</taxon>
        <taxon>Multicrustacea</taxon>
        <taxon>Malacostraca</taxon>
        <taxon>Eumalacostraca</taxon>
        <taxon>Eucarida</taxon>
        <taxon>Decapoda</taxon>
        <taxon>Pleocyemata</taxon>
        <taxon>Brachyura</taxon>
        <taxon>Eubrachyura</taxon>
        <taxon>Portunoidea</taxon>
        <taxon>Portunidae</taxon>
        <taxon>Portuninae</taxon>
        <taxon>Portunus</taxon>
    </lineage>
</organism>
<sequence>MRRDVIYVENEEIRRKENKCRGILLERYEKPQSQHGVKQNIASLAQISLRNMRNSLRVASSSSSILLTSLELSFRGSGSGATGRTSSCLLFWRI</sequence>
<gene>
    <name evidence="1" type="ORF">E2C01_006935</name>
</gene>